<reference evidence="2" key="1">
    <citation type="submission" date="2022-10" db="EMBL/GenBank/DDBJ databases">
        <title>The WGS of Solirubrobacter sp. CPCC 204708.</title>
        <authorList>
            <person name="Jiang Z."/>
        </authorList>
    </citation>
    <scope>NUCLEOTIDE SEQUENCE</scope>
    <source>
        <strain evidence="2">CPCC 204708</strain>
    </source>
</reference>
<name>A0ABT4RSV6_9ACTN</name>
<organism evidence="2 3">
    <name type="scientific">Solirubrobacter deserti</name>
    <dbReference type="NCBI Taxonomy" id="2282478"/>
    <lineage>
        <taxon>Bacteria</taxon>
        <taxon>Bacillati</taxon>
        <taxon>Actinomycetota</taxon>
        <taxon>Thermoleophilia</taxon>
        <taxon>Solirubrobacterales</taxon>
        <taxon>Solirubrobacteraceae</taxon>
        <taxon>Solirubrobacter</taxon>
    </lineage>
</organism>
<evidence type="ECO:0000313" key="3">
    <source>
        <dbReference type="Proteomes" id="UP001147700"/>
    </source>
</evidence>
<dbReference type="PROSITE" id="PS51257">
    <property type="entry name" value="PROKAR_LIPOPROTEIN"/>
    <property type="match status" value="1"/>
</dbReference>
<dbReference type="EMBL" id="JAPCID010000062">
    <property type="protein sequence ID" value="MDA0141664.1"/>
    <property type="molecule type" value="Genomic_DNA"/>
</dbReference>
<dbReference type="Proteomes" id="UP001147700">
    <property type="component" value="Unassembled WGS sequence"/>
</dbReference>
<dbReference type="RefSeq" id="WP_202958587.1">
    <property type="nucleotide sequence ID" value="NZ_JAPCID010000062.1"/>
</dbReference>
<sequence length="105" mass="11449">MLRRRLLPLLLLLAAGCGSVRAAADCLTLDVRPEGKRLAATVRVGGREDWRVVIVHEGHVAWRGTAHGPFTYTHRMKDYSGPDRVTVRATGPGGEVCTKTDQVSD</sequence>
<feature type="signal peptide" evidence="1">
    <location>
        <begin position="1"/>
        <end position="22"/>
    </location>
</feature>
<gene>
    <name evidence="2" type="ORF">OJ962_29505</name>
</gene>
<feature type="chain" id="PRO_5045840158" evidence="1">
    <location>
        <begin position="23"/>
        <end position="105"/>
    </location>
</feature>
<protein>
    <submittedName>
        <fullName evidence="2">Uncharacterized protein</fullName>
    </submittedName>
</protein>
<keyword evidence="1" id="KW-0732">Signal</keyword>
<keyword evidence="3" id="KW-1185">Reference proteome</keyword>
<evidence type="ECO:0000313" key="2">
    <source>
        <dbReference type="EMBL" id="MDA0141664.1"/>
    </source>
</evidence>
<evidence type="ECO:0000256" key="1">
    <source>
        <dbReference type="SAM" id="SignalP"/>
    </source>
</evidence>
<proteinExistence type="predicted"/>
<accession>A0ABT4RSV6</accession>
<comment type="caution">
    <text evidence="2">The sequence shown here is derived from an EMBL/GenBank/DDBJ whole genome shotgun (WGS) entry which is preliminary data.</text>
</comment>